<dbReference type="Pfam" id="PF12833">
    <property type="entry name" value="HTH_18"/>
    <property type="match status" value="1"/>
</dbReference>
<dbReference type="Gene3D" id="1.10.10.10">
    <property type="entry name" value="Winged helix-like DNA-binding domain superfamily/Winged helix DNA-binding domain"/>
    <property type="match status" value="1"/>
</dbReference>
<dbReference type="Proteomes" id="UP001548189">
    <property type="component" value="Unassembled WGS sequence"/>
</dbReference>
<dbReference type="PROSITE" id="PS00041">
    <property type="entry name" value="HTH_ARAC_FAMILY_1"/>
    <property type="match status" value="1"/>
</dbReference>
<evidence type="ECO:0000256" key="11">
    <source>
        <dbReference type="ARBA" id="ARBA00023163"/>
    </source>
</evidence>
<dbReference type="InterPro" id="IPR035451">
    <property type="entry name" value="Ada-like_dom_sf"/>
</dbReference>
<accession>A0ABV2BZ69</accession>
<dbReference type="Pfam" id="PF02870">
    <property type="entry name" value="Methyltransf_1N"/>
    <property type="match status" value="1"/>
</dbReference>
<keyword evidence="8" id="KW-0805">Transcription regulation</keyword>
<evidence type="ECO:0000313" key="15">
    <source>
        <dbReference type="EMBL" id="MET1257237.1"/>
    </source>
</evidence>
<evidence type="ECO:0000256" key="7">
    <source>
        <dbReference type="ARBA" id="ARBA00022833"/>
    </source>
</evidence>
<dbReference type="EC" id="2.1.1.63" evidence="15"/>
<dbReference type="EMBL" id="JBEVCJ010000041">
    <property type="protein sequence ID" value="MET1257237.1"/>
    <property type="molecule type" value="Genomic_DNA"/>
</dbReference>
<reference evidence="15 16" key="1">
    <citation type="submission" date="2024-06" db="EMBL/GenBank/DDBJ databases">
        <authorList>
            <person name="Li F."/>
        </authorList>
    </citation>
    <scope>NUCLEOTIDE SEQUENCE [LARGE SCALE GENOMIC DNA]</scope>
    <source>
        <strain evidence="15 16">GXAS 311</strain>
    </source>
</reference>
<keyword evidence="5" id="KW-0479">Metal-binding</keyword>
<dbReference type="InterPro" id="IPR018062">
    <property type="entry name" value="HTH_AraC-typ_CS"/>
</dbReference>
<dbReference type="InterPro" id="IPR036388">
    <property type="entry name" value="WH-like_DNA-bd_sf"/>
</dbReference>
<evidence type="ECO:0000256" key="8">
    <source>
        <dbReference type="ARBA" id="ARBA00023015"/>
    </source>
</evidence>
<dbReference type="NCBIfam" id="TIGR00589">
    <property type="entry name" value="ogt"/>
    <property type="match status" value="1"/>
</dbReference>
<dbReference type="GO" id="GO:0032259">
    <property type="term" value="P:methylation"/>
    <property type="evidence" value="ECO:0007669"/>
    <property type="project" value="UniProtKB-KW"/>
</dbReference>
<keyword evidence="11" id="KW-0804">Transcription</keyword>
<keyword evidence="4 15" id="KW-0808">Transferase</keyword>
<dbReference type="PANTHER" id="PTHR10815:SF5">
    <property type="entry name" value="METHYLATED-DNA--PROTEIN-CYSTEINE METHYLTRANSFERASE"/>
    <property type="match status" value="1"/>
</dbReference>
<keyword evidence="12" id="KW-0234">DNA repair</keyword>
<dbReference type="PIRSF" id="PIRSF000409">
    <property type="entry name" value="Ada"/>
    <property type="match status" value="1"/>
</dbReference>
<dbReference type="InterPro" id="IPR036631">
    <property type="entry name" value="MGMT_N_sf"/>
</dbReference>
<dbReference type="Pfam" id="PF02805">
    <property type="entry name" value="Ada_Zn_binding"/>
    <property type="match status" value="1"/>
</dbReference>
<dbReference type="InterPro" id="IPR009057">
    <property type="entry name" value="Homeodomain-like_sf"/>
</dbReference>
<dbReference type="Gene3D" id="3.40.10.10">
    <property type="entry name" value="DNA Methylphosphotriester Repair Domain"/>
    <property type="match status" value="1"/>
</dbReference>
<dbReference type="Gene3D" id="1.10.10.60">
    <property type="entry name" value="Homeodomain-like"/>
    <property type="match status" value="1"/>
</dbReference>
<dbReference type="InterPro" id="IPR036217">
    <property type="entry name" value="MethylDNA_cys_MeTrfase_DNAb"/>
</dbReference>
<name>A0ABV2BZ69_9GAMM</name>
<dbReference type="InterPro" id="IPR001497">
    <property type="entry name" value="MethylDNA_cys_MeTrfase_AS"/>
</dbReference>
<dbReference type="PANTHER" id="PTHR10815">
    <property type="entry name" value="METHYLATED-DNA--PROTEIN-CYSTEINE METHYLTRANSFERASE"/>
    <property type="match status" value="1"/>
</dbReference>
<evidence type="ECO:0000256" key="9">
    <source>
        <dbReference type="ARBA" id="ARBA00023125"/>
    </source>
</evidence>
<dbReference type="PROSITE" id="PS01124">
    <property type="entry name" value="HTH_ARAC_FAMILY_2"/>
    <property type="match status" value="1"/>
</dbReference>
<dbReference type="SUPFAM" id="SSF46767">
    <property type="entry name" value="Methylated DNA-protein cysteine methyltransferase, C-terminal domain"/>
    <property type="match status" value="1"/>
</dbReference>
<dbReference type="SUPFAM" id="SSF46689">
    <property type="entry name" value="Homeodomain-like"/>
    <property type="match status" value="1"/>
</dbReference>
<evidence type="ECO:0000256" key="1">
    <source>
        <dbReference type="ARBA" id="ARBA00001286"/>
    </source>
</evidence>
<comment type="cofactor">
    <cofactor evidence="2">
        <name>Zn(2+)</name>
        <dbReference type="ChEBI" id="CHEBI:29105"/>
    </cofactor>
</comment>
<sequence length="393" mass="44851">EKIDEFFFFQGRLLKQEDVLSGVHFVLERTEYYRMTISLPQVKTMYRAVVNKDSRFEGIFVFAVKTTGIFCRPTCRAKTPKMVNVEYFATAKQAVAQGFRPCKICQPTKSAGEIPDWIKPLLEQIKLSTSTEQPNLRLTDESIQKMGIDPARVRRWFKQNYGVTFQCYLREQRLDFAAQKITNRAQVTSTAFESGYESLSGFHQAFKKQFGQSPGTNQFQHTITIAYLPTPLGVMIAGTSEQGICLLEFADRIRLQIQIERLAKLFKSRFVLGTHPFIEQLSTELHQYFCGQQKRFSVPLDLPGTVFQREVWQALIDVPYGQSRSYQQQAAVIERPKAVRAVAKANADNRIAIVIPCHRILGKDGKLTGYAGGLWRKQRLLELEAGKIKLISS</sequence>
<dbReference type="GO" id="GO:0003908">
    <property type="term" value="F:methylated-DNA-[protein]-cysteine S-methyltransferase activity"/>
    <property type="evidence" value="ECO:0007669"/>
    <property type="project" value="UniProtKB-EC"/>
</dbReference>
<dbReference type="PROSITE" id="PS00374">
    <property type="entry name" value="MGMT"/>
    <property type="match status" value="1"/>
</dbReference>
<comment type="caution">
    <text evidence="15">The sequence shown here is derived from an EMBL/GenBank/DDBJ whole genome shotgun (WGS) entry which is preliminary data.</text>
</comment>
<dbReference type="InterPro" id="IPR014048">
    <property type="entry name" value="MethylDNA_cys_MeTrfase_DNA-bd"/>
</dbReference>
<evidence type="ECO:0000256" key="2">
    <source>
        <dbReference type="ARBA" id="ARBA00001947"/>
    </source>
</evidence>
<keyword evidence="16" id="KW-1185">Reference proteome</keyword>
<evidence type="ECO:0000256" key="12">
    <source>
        <dbReference type="ARBA" id="ARBA00023204"/>
    </source>
</evidence>
<gene>
    <name evidence="15" type="ORF">ABVT43_18985</name>
</gene>
<keyword evidence="3 15" id="KW-0489">Methyltransferase</keyword>
<dbReference type="Gene3D" id="3.30.160.70">
    <property type="entry name" value="Methylated DNA-protein cysteine methyltransferase domain"/>
    <property type="match status" value="1"/>
</dbReference>
<keyword evidence="7" id="KW-0862">Zinc</keyword>
<evidence type="ECO:0000259" key="14">
    <source>
        <dbReference type="PROSITE" id="PS01124"/>
    </source>
</evidence>
<comment type="catalytic activity">
    <reaction evidence="13">
        <text>a 6-O-methyl-2'-deoxyguanosine in DNA + L-cysteinyl-[protein] = S-methyl-L-cysteinyl-[protein] + a 2'-deoxyguanosine in DNA</text>
        <dbReference type="Rhea" id="RHEA:24000"/>
        <dbReference type="Rhea" id="RHEA-COMP:10131"/>
        <dbReference type="Rhea" id="RHEA-COMP:10132"/>
        <dbReference type="Rhea" id="RHEA-COMP:11367"/>
        <dbReference type="Rhea" id="RHEA-COMP:11368"/>
        <dbReference type="ChEBI" id="CHEBI:29950"/>
        <dbReference type="ChEBI" id="CHEBI:82612"/>
        <dbReference type="ChEBI" id="CHEBI:85445"/>
        <dbReference type="ChEBI" id="CHEBI:85448"/>
        <dbReference type="EC" id="2.1.1.63"/>
    </reaction>
</comment>
<dbReference type="Pfam" id="PF01035">
    <property type="entry name" value="DNA_binding_1"/>
    <property type="match status" value="1"/>
</dbReference>
<dbReference type="InterPro" id="IPR016221">
    <property type="entry name" value="Bifunct_regulatory_prot_Ada"/>
</dbReference>
<proteinExistence type="predicted"/>
<evidence type="ECO:0000256" key="4">
    <source>
        <dbReference type="ARBA" id="ARBA00022679"/>
    </source>
</evidence>
<evidence type="ECO:0000313" key="16">
    <source>
        <dbReference type="Proteomes" id="UP001548189"/>
    </source>
</evidence>
<dbReference type="SUPFAM" id="SSF57884">
    <property type="entry name" value="Ada DNA repair protein, N-terminal domain (N-Ada 10)"/>
    <property type="match status" value="1"/>
</dbReference>
<feature type="domain" description="HTH araC/xylS-type" evidence="14">
    <location>
        <begin position="144"/>
        <end position="220"/>
    </location>
</feature>
<protein>
    <submittedName>
        <fullName evidence="15">Methylated-DNA--[protein]-cysteine S-methyltransferase</fullName>
        <ecNumber evidence="15">2.1.1.63</ecNumber>
    </submittedName>
</protein>
<evidence type="ECO:0000256" key="3">
    <source>
        <dbReference type="ARBA" id="ARBA00022603"/>
    </source>
</evidence>
<dbReference type="SMART" id="SM00342">
    <property type="entry name" value="HTH_ARAC"/>
    <property type="match status" value="1"/>
</dbReference>
<dbReference type="SUPFAM" id="SSF53155">
    <property type="entry name" value="Methylated DNA-protein cysteine methyltransferase domain"/>
    <property type="match status" value="1"/>
</dbReference>
<keyword evidence="6" id="KW-0227">DNA damage</keyword>
<feature type="non-terminal residue" evidence="15">
    <location>
        <position position="1"/>
    </location>
</feature>
<organism evidence="15 16">
    <name type="scientific">Aliikangiella maris</name>
    <dbReference type="NCBI Taxonomy" id="3162458"/>
    <lineage>
        <taxon>Bacteria</taxon>
        <taxon>Pseudomonadati</taxon>
        <taxon>Pseudomonadota</taxon>
        <taxon>Gammaproteobacteria</taxon>
        <taxon>Oceanospirillales</taxon>
        <taxon>Pleioneaceae</taxon>
        <taxon>Aliikangiella</taxon>
    </lineage>
</organism>
<dbReference type="InterPro" id="IPR004026">
    <property type="entry name" value="Ada_DNA_repair_Zn-bd"/>
</dbReference>
<keyword evidence="10" id="KW-0010">Activator</keyword>
<evidence type="ECO:0000256" key="10">
    <source>
        <dbReference type="ARBA" id="ARBA00023159"/>
    </source>
</evidence>
<evidence type="ECO:0000256" key="6">
    <source>
        <dbReference type="ARBA" id="ARBA00022763"/>
    </source>
</evidence>
<dbReference type="InterPro" id="IPR008332">
    <property type="entry name" value="MethylG_MeTrfase_N"/>
</dbReference>
<keyword evidence="9" id="KW-0238">DNA-binding</keyword>
<evidence type="ECO:0000256" key="5">
    <source>
        <dbReference type="ARBA" id="ARBA00022723"/>
    </source>
</evidence>
<dbReference type="InterPro" id="IPR018060">
    <property type="entry name" value="HTH_AraC"/>
</dbReference>
<evidence type="ECO:0000256" key="13">
    <source>
        <dbReference type="ARBA" id="ARBA00049348"/>
    </source>
</evidence>
<dbReference type="CDD" id="cd06445">
    <property type="entry name" value="ATase"/>
    <property type="match status" value="1"/>
</dbReference>
<dbReference type="RefSeq" id="WP_353897820.1">
    <property type="nucleotide sequence ID" value="NZ_JBEVCJ010000041.1"/>
</dbReference>
<comment type="catalytic activity">
    <reaction evidence="1">
        <text>a 4-O-methyl-thymidine in DNA + L-cysteinyl-[protein] = a thymidine in DNA + S-methyl-L-cysteinyl-[protein]</text>
        <dbReference type="Rhea" id="RHEA:53428"/>
        <dbReference type="Rhea" id="RHEA-COMP:10131"/>
        <dbReference type="Rhea" id="RHEA-COMP:10132"/>
        <dbReference type="Rhea" id="RHEA-COMP:13555"/>
        <dbReference type="Rhea" id="RHEA-COMP:13556"/>
        <dbReference type="ChEBI" id="CHEBI:29950"/>
        <dbReference type="ChEBI" id="CHEBI:82612"/>
        <dbReference type="ChEBI" id="CHEBI:137386"/>
        <dbReference type="ChEBI" id="CHEBI:137387"/>
        <dbReference type="EC" id="2.1.1.63"/>
    </reaction>
</comment>